<proteinExistence type="predicted"/>
<gene>
    <name evidence="1" type="ORF">WICPIJ_006621</name>
</gene>
<dbReference type="Proteomes" id="UP000774326">
    <property type="component" value="Unassembled WGS sequence"/>
</dbReference>
<accession>A0A9P8TKQ3</accession>
<dbReference type="AlphaFoldDB" id="A0A9P8TKQ3"/>
<evidence type="ECO:0000313" key="2">
    <source>
        <dbReference type="Proteomes" id="UP000774326"/>
    </source>
</evidence>
<keyword evidence="2" id="KW-1185">Reference proteome</keyword>
<evidence type="ECO:0000313" key="1">
    <source>
        <dbReference type="EMBL" id="KAH3682411.1"/>
    </source>
</evidence>
<organism evidence="1 2">
    <name type="scientific">Wickerhamomyces pijperi</name>
    <name type="common">Yeast</name>
    <name type="synonym">Pichia pijperi</name>
    <dbReference type="NCBI Taxonomy" id="599730"/>
    <lineage>
        <taxon>Eukaryota</taxon>
        <taxon>Fungi</taxon>
        <taxon>Dikarya</taxon>
        <taxon>Ascomycota</taxon>
        <taxon>Saccharomycotina</taxon>
        <taxon>Saccharomycetes</taxon>
        <taxon>Phaffomycetales</taxon>
        <taxon>Wickerhamomycetaceae</taxon>
        <taxon>Wickerhamomyces</taxon>
    </lineage>
</organism>
<name>A0A9P8TKQ3_WICPI</name>
<comment type="caution">
    <text evidence="1">The sequence shown here is derived from an EMBL/GenBank/DDBJ whole genome shotgun (WGS) entry which is preliminary data.</text>
</comment>
<dbReference type="EMBL" id="JAEUBG010003701">
    <property type="protein sequence ID" value="KAH3682411.1"/>
    <property type="molecule type" value="Genomic_DNA"/>
</dbReference>
<protein>
    <submittedName>
        <fullName evidence="1">Uncharacterized protein</fullName>
    </submittedName>
</protein>
<sequence length="70" mass="7794">MLNYTRSILQEPDKSTFGLAIIRDPLSIDIEASQEAPSWVTEALWKPLKTLISGTRSCNFSTVTEPVNPD</sequence>
<reference evidence="1" key="2">
    <citation type="submission" date="2021-01" db="EMBL/GenBank/DDBJ databases">
        <authorList>
            <person name="Schikora-Tamarit M.A."/>
        </authorList>
    </citation>
    <scope>NUCLEOTIDE SEQUENCE</scope>
    <source>
        <strain evidence="1">CBS2887</strain>
    </source>
</reference>
<reference evidence="1" key="1">
    <citation type="journal article" date="2021" name="Open Biol.">
        <title>Shared evolutionary footprints suggest mitochondrial oxidative damage underlies multiple complex I losses in fungi.</title>
        <authorList>
            <person name="Schikora-Tamarit M.A."/>
            <person name="Marcet-Houben M."/>
            <person name="Nosek J."/>
            <person name="Gabaldon T."/>
        </authorList>
    </citation>
    <scope>NUCLEOTIDE SEQUENCE</scope>
    <source>
        <strain evidence="1">CBS2887</strain>
    </source>
</reference>